<keyword evidence="2" id="KW-1185">Reference proteome</keyword>
<evidence type="ECO:0000313" key="2">
    <source>
        <dbReference type="Proteomes" id="UP000887574"/>
    </source>
</evidence>
<dbReference type="AlphaFoldDB" id="A0A915DXP9"/>
<feature type="compositionally biased region" description="Acidic residues" evidence="1">
    <location>
        <begin position="301"/>
        <end position="313"/>
    </location>
</feature>
<dbReference type="WBParaSite" id="jg24281">
    <property type="protein sequence ID" value="jg24281"/>
    <property type="gene ID" value="jg24281"/>
</dbReference>
<proteinExistence type="predicted"/>
<feature type="compositionally biased region" description="Basic and acidic residues" evidence="1">
    <location>
        <begin position="203"/>
        <end position="226"/>
    </location>
</feature>
<feature type="compositionally biased region" description="Basic and acidic residues" evidence="1">
    <location>
        <begin position="282"/>
        <end position="300"/>
    </location>
</feature>
<organism evidence="2 3">
    <name type="scientific">Ditylenchus dipsaci</name>
    <dbReference type="NCBI Taxonomy" id="166011"/>
    <lineage>
        <taxon>Eukaryota</taxon>
        <taxon>Metazoa</taxon>
        <taxon>Ecdysozoa</taxon>
        <taxon>Nematoda</taxon>
        <taxon>Chromadorea</taxon>
        <taxon>Rhabditida</taxon>
        <taxon>Tylenchina</taxon>
        <taxon>Tylenchomorpha</taxon>
        <taxon>Sphaerularioidea</taxon>
        <taxon>Anguinidae</taxon>
        <taxon>Anguininae</taxon>
        <taxon>Ditylenchus</taxon>
    </lineage>
</organism>
<evidence type="ECO:0000313" key="3">
    <source>
        <dbReference type="WBParaSite" id="jg24281"/>
    </source>
</evidence>
<feature type="region of interest" description="Disordered" evidence="1">
    <location>
        <begin position="282"/>
        <end position="330"/>
    </location>
</feature>
<reference evidence="3" key="1">
    <citation type="submission" date="2022-11" db="UniProtKB">
        <authorList>
            <consortium name="WormBaseParasite"/>
        </authorList>
    </citation>
    <scope>IDENTIFICATION</scope>
</reference>
<feature type="compositionally biased region" description="Basic and acidic residues" evidence="1">
    <location>
        <begin position="175"/>
        <end position="184"/>
    </location>
</feature>
<feature type="compositionally biased region" description="Polar residues" evidence="1">
    <location>
        <begin position="52"/>
        <end position="75"/>
    </location>
</feature>
<sequence>MAFYNSRSSTRVAADNNYKTSRRIEMSPDRTVVKVDSRYLDREYGFSTSAQWTRSPVRGDNNNHSSSFGNRYNSDNSDRHQARRSRDRDDERTTHSRDYDRRGSPRGRRDVDHRNSRYYNIANSHRSRSPRRRDSQENDDVPYYRSFASRYARQSEQNKPVMRLFDPANVPRGRNYFEHDSRDDVEGDGGGSALDNSYSSSKRMYDPRNDFDLHHRSKERSDRRSDGWSYHNSGAGLDSERDRQSQGKFIPRTQYKSSDNDFFSRKRPLDLDEPWVHDKFEELVKEERSPRDRSSKHQPEDECLSDDDQEEDNELKKEEPNEDEEDEEEELAIKRRLTANLRKRELRSRSRS</sequence>
<dbReference type="Proteomes" id="UP000887574">
    <property type="component" value="Unplaced"/>
</dbReference>
<feature type="compositionally biased region" description="Basic and acidic residues" evidence="1">
    <location>
        <begin position="76"/>
        <end position="115"/>
    </location>
</feature>
<evidence type="ECO:0000256" key="1">
    <source>
        <dbReference type="SAM" id="MobiDB-lite"/>
    </source>
</evidence>
<accession>A0A915DXP9</accession>
<name>A0A915DXP9_9BILA</name>
<protein>
    <submittedName>
        <fullName evidence="3">Uncharacterized protein</fullName>
    </submittedName>
</protein>
<feature type="region of interest" description="Disordered" evidence="1">
    <location>
        <begin position="52"/>
        <end position="268"/>
    </location>
</feature>
<feature type="compositionally biased region" description="Acidic residues" evidence="1">
    <location>
        <begin position="320"/>
        <end position="330"/>
    </location>
</feature>
<feature type="compositionally biased region" description="Basic and acidic residues" evidence="1">
    <location>
        <begin position="258"/>
        <end position="268"/>
    </location>
</feature>